<protein>
    <submittedName>
        <fullName evidence="1">Uncharacterized protein</fullName>
    </submittedName>
</protein>
<accession>A0A8J3A295</accession>
<evidence type="ECO:0000313" key="2">
    <source>
        <dbReference type="Proteomes" id="UP000621856"/>
    </source>
</evidence>
<reference evidence="1" key="1">
    <citation type="journal article" date="2014" name="Int. J. Syst. Evol. Microbiol.">
        <title>Complete genome sequence of Corynebacterium casei LMG S-19264T (=DSM 44701T), isolated from a smear-ripened cheese.</title>
        <authorList>
            <consortium name="US DOE Joint Genome Institute (JGI-PGF)"/>
            <person name="Walter F."/>
            <person name="Albersmeier A."/>
            <person name="Kalinowski J."/>
            <person name="Ruckert C."/>
        </authorList>
    </citation>
    <scope>NUCLEOTIDE SEQUENCE</scope>
    <source>
        <strain evidence="1">CGMCC 1.14984</strain>
    </source>
</reference>
<sequence>MHVTSLLLAIATLITAQSVIMQYDTGEPSPKDRQVALCNERLSPIPGWDVDITENAVFLTLSQGEMDVQISDDWPVEGQFRIQLVAEGGEASISVQPGYVNLPDRTRPNEYFWEDVLLTASQGGHALFISAVMILDLGIEHNGVKWIIVKYATDQDETALLRTAAETGWQDIRFDFTKADAAEPFVRITVAPDVLARGFPASLQLLDWRDRGCPVE</sequence>
<evidence type="ECO:0000313" key="1">
    <source>
        <dbReference type="EMBL" id="GGH97643.1"/>
    </source>
</evidence>
<reference evidence="1" key="2">
    <citation type="submission" date="2020-09" db="EMBL/GenBank/DDBJ databases">
        <authorList>
            <person name="Sun Q."/>
            <person name="Zhou Y."/>
        </authorList>
    </citation>
    <scope>NUCLEOTIDE SEQUENCE</scope>
    <source>
        <strain evidence="1">CGMCC 1.14984</strain>
    </source>
</reference>
<name>A0A8J3A295_9PROT</name>
<gene>
    <name evidence="1" type="ORF">GCM10011355_19360</name>
</gene>
<dbReference type="Proteomes" id="UP000621856">
    <property type="component" value="Unassembled WGS sequence"/>
</dbReference>
<organism evidence="1 2">
    <name type="scientific">Aquisalinus luteolus</name>
    <dbReference type="NCBI Taxonomy" id="1566827"/>
    <lineage>
        <taxon>Bacteria</taxon>
        <taxon>Pseudomonadati</taxon>
        <taxon>Pseudomonadota</taxon>
        <taxon>Alphaproteobacteria</taxon>
        <taxon>Parvularculales</taxon>
        <taxon>Parvularculaceae</taxon>
        <taxon>Aquisalinus</taxon>
    </lineage>
</organism>
<dbReference type="AlphaFoldDB" id="A0A8J3A295"/>
<dbReference type="EMBL" id="BMGZ01000002">
    <property type="protein sequence ID" value="GGH97643.1"/>
    <property type="molecule type" value="Genomic_DNA"/>
</dbReference>
<comment type="caution">
    <text evidence="1">The sequence shown here is derived from an EMBL/GenBank/DDBJ whole genome shotgun (WGS) entry which is preliminary data.</text>
</comment>
<proteinExistence type="predicted"/>